<evidence type="ECO:0000256" key="1">
    <source>
        <dbReference type="SAM" id="SignalP"/>
    </source>
</evidence>
<organism evidence="3 4">
    <name type="scientific">Parnassius mnemosyne</name>
    <name type="common">clouded apollo</name>
    <dbReference type="NCBI Taxonomy" id="213953"/>
    <lineage>
        <taxon>Eukaryota</taxon>
        <taxon>Metazoa</taxon>
        <taxon>Ecdysozoa</taxon>
        <taxon>Arthropoda</taxon>
        <taxon>Hexapoda</taxon>
        <taxon>Insecta</taxon>
        <taxon>Pterygota</taxon>
        <taxon>Neoptera</taxon>
        <taxon>Endopterygota</taxon>
        <taxon>Lepidoptera</taxon>
        <taxon>Glossata</taxon>
        <taxon>Ditrysia</taxon>
        <taxon>Papilionoidea</taxon>
        <taxon>Papilionidae</taxon>
        <taxon>Parnassiinae</taxon>
        <taxon>Parnassini</taxon>
        <taxon>Parnassius</taxon>
        <taxon>Driopa</taxon>
    </lineage>
</organism>
<keyword evidence="1" id="KW-0732">Signal</keyword>
<dbReference type="InterPro" id="IPR016040">
    <property type="entry name" value="NAD(P)-bd_dom"/>
</dbReference>
<dbReference type="GO" id="GO:0042602">
    <property type="term" value="F:riboflavin reductase (NADPH) activity"/>
    <property type="evidence" value="ECO:0007669"/>
    <property type="project" value="TreeGrafter"/>
</dbReference>
<comment type="caution">
    <text evidence="3">The sequence shown here is derived from an EMBL/GenBank/DDBJ whole genome shotgun (WGS) entry which is preliminary data.</text>
</comment>
<reference evidence="3 4" key="1">
    <citation type="submission" date="2023-11" db="EMBL/GenBank/DDBJ databases">
        <authorList>
            <person name="Hedman E."/>
            <person name="Englund M."/>
            <person name="Stromberg M."/>
            <person name="Nyberg Akerstrom W."/>
            <person name="Nylinder S."/>
            <person name="Jareborg N."/>
            <person name="Kallberg Y."/>
            <person name="Kronander E."/>
        </authorList>
    </citation>
    <scope>NUCLEOTIDE SEQUENCE [LARGE SCALE GENOMIC DNA]</scope>
</reference>
<dbReference type="Pfam" id="PF13460">
    <property type="entry name" value="NAD_binding_10"/>
    <property type="match status" value="1"/>
</dbReference>
<sequence length="260" mass="28786">MSPYNFNYVALFVSACVWIQCACTSQSSLSNMSFVHPEAEAQRDVTVIHDYHGTEKLKKIVIFGSTGMTGLCAIEAALKKGLQVRAFVRDPVKIPDHLKDKVEAFQGNVLEPDTVANAVEGTDGVVVTLGTRESLAPTTDLSVGLKNILDAMKAKNVKTVTVCLSAFLFYEPKDVPEQYGPVTDEHRRMYEELKENPLNWVAVFSPQILTEPSREMTVVVNPQKSPNGTITKWDLGTFMIDALFEPKYYKAVIGLINVPK</sequence>
<dbReference type="Gene3D" id="3.40.50.720">
    <property type="entry name" value="NAD(P)-binding Rossmann-like Domain"/>
    <property type="match status" value="1"/>
</dbReference>
<dbReference type="InterPro" id="IPR051606">
    <property type="entry name" value="Polyketide_Oxido-like"/>
</dbReference>
<accession>A0AAV1KLQ2</accession>
<feature type="signal peptide" evidence="1">
    <location>
        <begin position="1"/>
        <end position="23"/>
    </location>
</feature>
<dbReference type="CDD" id="cd05244">
    <property type="entry name" value="BVR-B_like_SDR_a"/>
    <property type="match status" value="1"/>
</dbReference>
<dbReference type="PANTHER" id="PTHR43355">
    <property type="entry name" value="FLAVIN REDUCTASE (NADPH)"/>
    <property type="match status" value="1"/>
</dbReference>
<name>A0AAV1KLQ2_9NEOP</name>
<dbReference type="Proteomes" id="UP001314205">
    <property type="component" value="Unassembled WGS sequence"/>
</dbReference>
<dbReference type="InterPro" id="IPR036291">
    <property type="entry name" value="NAD(P)-bd_dom_sf"/>
</dbReference>
<dbReference type="AlphaFoldDB" id="A0AAV1KLQ2"/>
<keyword evidence="4" id="KW-1185">Reference proteome</keyword>
<dbReference type="SUPFAM" id="SSF51735">
    <property type="entry name" value="NAD(P)-binding Rossmann-fold domains"/>
    <property type="match status" value="1"/>
</dbReference>
<feature type="domain" description="NAD(P)-binding" evidence="2">
    <location>
        <begin position="64"/>
        <end position="246"/>
    </location>
</feature>
<evidence type="ECO:0000259" key="2">
    <source>
        <dbReference type="Pfam" id="PF13460"/>
    </source>
</evidence>
<gene>
    <name evidence="3" type="ORF">PARMNEM_LOCUS5294</name>
</gene>
<dbReference type="GO" id="GO:0004074">
    <property type="term" value="F:biliverdin reductase [NAD(P)H] activity"/>
    <property type="evidence" value="ECO:0007669"/>
    <property type="project" value="TreeGrafter"/>
</dbReference>
<evidence type="ECO:0000313" key="4">
    <source>
        <dbReference type="Proteomes" id="UP001314205"/>
    </source>
</evidence>
<dbReference type="PANTHER" id="PTHR43355:SF2">
    <property type="entry name" value="FLAVIN REDUCTASE (NADPH)"/>
    <property type="match status" value="1"/>
</dbReference>
<proteinExistence type="predicted"/>
<evidence type="ECO:0000313" key="3">
    <source>
        <dbReference type="EMBL" id="CAK1583961.1"/>
    </source>
</evidence>
<dbReference type="EMBL" id="CAVLGL010000057">
    <property type="protein sequence ID" value="CAK1583961.1"/>
    <property type="molecule type" value="Genomic_DNA"/>
</dbReference>
<protein>
    <recommendedName>
        <fullName evidence="2">NAD(P)-binding domain-containing protein</fullName>
    </recommendedName>
</protein>
<feature type="chain" id="PRO_5043953984" description="NAD(P)-binding domain-containing protein" evidence="1">
    <location>
        <begin position="24"/>
        <end position="260"/>
    </location>
</feature>